<proteinExistence type="predicted"/>
<dbReference type="InterPro" id="IPR036866">
    <property type="entry name" value="RibonucZ/Hydroxyglut_hydro"/>
</dbReference>
<gene>
    <name evidence="6" type="ORF">TPC1_17548</name>
</gene>
<comment type="cofactor">
    <cofactor evidence="1">
        <name>Zn(2+)</name>
        <dbReference type="ChEBI" id="CHEBI:29105"/>
    </cofactor>
</comment>
<organism evidence="6">
    <name type="scientific">Trepomonas sp. PC1</name>
    <dbReference type="NCBI Taxonomy" id="1076344"/>
    <lineage>
        <taxon>Eukaryota</taxon>
        <taxon>Metamonada</taxon>
        <taxon>Diplomonadida</taxon>
        <taxon>Hexamitidae</taxon>
        <taxon>Hexamitinae</taxon>
        <taxon>Trepomonas</taxon>
    </lineage>
</organism>
<reference evidence="6" key="1">
    <citation type="submission" date="2015-07" db="EMBL/GenBank/DDBJ databases">
        <title>Adaptation to a free-living lifestyle via gene acquisitions in the diplomonad Trepomonas sp. PC1.</title>
        <authorList>
            <person name="Xu F."/>
            <person name="Jerlstrom-Hultqvist J."/>
            <person name="Kolisko M."/>
            <person name="Simpson A.G.B."/>
            <person name="Roger A.J."/>
            <person name="Svard S.G."/>
            <person name="Andersson J.O."/>
        </authorList>
    </citation>
    <scope>NUCLEOTIDE SEQUENCE</scope>
    <source>
        <strain evidence="6">PC1</strain>
    </source>
</reference>
<dbReference type="GO" id="GO:0046872">
    <property type="term" value="F:metal ion binding"/>
    <property type="evidence" value="ECO:0007669"/>
    <property type="project" value="UniProtKB-KW"/>
</dbReference>
<evidence type="ECO:0000256" key="3">
    <source>
        <dbReference type="ARBA" id="ARBA00022801"/>
    </source>
</evidence>
<dbReference type="CDD" id="cd06262">
    <property type="entry name" value="metallo-hydrolase-like_MBL-fold"/>
    <property type="match status" value="1"/>
</dbReference>
<accession>A0A146K3G1</accession>
<dbReference type="Gene3D" id="3.60.15.10">
    <property type="entry name" value="Ribonuclease Z/Hydroxyacylglutathione hydrolase-like"/>
    <property type="match status" value="1"/>
</dbReference>
<dbReference type="AlphaFoldDB" id="A0A146K3G1"/>
<protein>
    <submittedName>
        <fullName evidence="6">Hydroxyacylglutathione hydrolase</fullName>
    </submittedName>
</protein>
<dbReference type="Pfam" id="PF00753">
    <property type="entry name" value="Lactamase_B"/>
    <property type="match status" value="1"/>
</dbReference>
<dbReference type="PANTHER" id="PTHR46233:SF3">
    <property type="entry name" value="HYDROXYACYLGLUTATHIONE HYDROLASE GLOC"/>
    <property type="match status" value="1"/>
</dbReference>
<dbReference type="InterPro" id="IPR001279">
    <property type="entry name" value="Metallo-B-lactamas"/>
</dbReference>
<dbReference type="PANTHER" id="PTHR46233">
    <property type="entry name" value="HYDROXYACYLGLUTATHIONE HYDROLASE GLOC"/>
    <property type="match status" value="1"/>
</dbReference>
<name>A0A146K3G1_9EUKA</name>
<feature type="non-terminal residue" evidence="6">
    <location>
        <position position="1"/>
    </location>
</feature>
<dbReference type="EMBL" id="GDID01005628">
    <property type="protein sequence ID" value="JAP90978.1"/>
    <property type="molecule type" value="Transcribed_RNA"/>
</dbReference>
<sequence length="211" mass="23506">LSTQIKMFELGNLGANCYIIHDTTNDAIIIDPGDQSQAVCNYIAEKKLNVKYILATHVHFDHIFGVGYFKLKYPSAQVLCHQADANMWQKQVKTAQQFQIKAPTSFKDSKTDGFLSDSLQFGQTNIKILHTPGHTQGSVCFYFEQEKMCFSGDTLFAQGIGRTDFEGGSEQQMAKSIQFLKKNVDEKAIIYPGHGGSASQKQAIGYAEMMI</sequence>
<evidence type="ECO:0000259" key="5">
    <source>
        <dbReference type="SMART" id="SM00849"/>
    </source>
</evidence>
<dbReference type="InterPro" id="IPR051453">
    <property type="entry name" value="MBL_Glyoxalase_II"/>
</dbReference>
<feature type="domain" description="Metallo-beta-lactamase" evidence="5">
    <location>
        <begin position="14"/>
        <end position="194"/>
    </location>
</feature>
<keyword evidence="2" id="KW-0479">Metal-binding</keyword>
<dbReference type="SUPFAM" id="SSF56281">
    <property type="entry name" value="Metallo-hydrolase/oxidoreductase"/>
    <property type="match status" value="1"/>
</dbReference>
<evidence type="ECO:0000313" key="6">
    <source>
        <dbReference type="EMBL" id="JAP90978.1"/>
    </source>
</evidence>
<dbReference type="SMART" id="SM00849">
    <property type="entry name" value="Lactamase_B"/>
    <property type="match status" value="1"/>
</dbReference>
<keyword evidence="3 6" id="KW-0378">Hydrolase</keyword>
<evidence type="ECO:0000256" key="4">
    <source>
        <dbReference type="ARBA" id="ARBA00022833"/>
    </source>
</evidence>
<dbReference type="GO" id="GO:0016787">
    <property type="term" value="F:hydrolase activity"/>
    <property type="evidence" value="ECO:0007669"/>
    <property type="project" value="UniProtKB-KW"/>
</dbReference>
<evidence type="ECO:0000256" key="1">
    <source>
        <dbReference type="ARBA" id="ARBA00001947"/>
    </source>
</evidence>
<evidence type="ECO:0000256" key="2">
    <source>
        <dbReference type="ARBA" id="ARBA00022723"/>
    </source>
</evidence>
<keyword evidence="4" id="KW-0862">Zinc</keyword>